<dbReference type="GO" id="GO:0003684">
    <property type="term" value="F:damaged DNA binding"/>
    <property type="evidence" value="ECO:0007669"/>
    <property type="project" value="InterPro"/>
</dbReference>
<dbReference type="PIRSF" id="PIRSF003033">
    <property type="entry name" value="Ku70"/>
    <property type="match status" value="1"/>
</dbReference>
<dbReference type="SMART" id="SM00559">
    <property type="entry name" value="Ku78"/>
    <property type="match status" value="1"/>
</dbReference>
<dbReference type="RefSeq" id="XP_034257117.1">
    <property type="nucleotide sequence ID" value="XM_034401226.1"/>
</dbReference>
<sequence>MNQTGASWRGNSDDEDDLDVREPWMWGGKKAYIFLIDVTERMFETDVQDESFFLTAIQACKTILLKDIVNGTKNLYAIVLYGTKQKGKASQANHITTLQNLSCPNADQVKDLMNIISDVDGFEREHGHSNDFSLAEALWHCLKIVSNCTTKIHEKTILLMTCNDNPHASDPKLQHDTRTRANDLHQVLMQLKVLPFGISFNADLFFKEVVKTSRGDDDLDVTDLMIVKTIDDVVSRIEGMVSKRSSSRVLWTLGKDVQLGVAAYSFFKATDPFPKKIRITRSKNSIVTSRAQAFNSTTGEEVSTAEVSKAIPIGGKIVTFEKEELQTMRFISQPGLVLLGFKPTHTIKLWYQIKSSLFLYPEERLVKGSRTLFAALHERCLARNVTPICFFTARRGGRPKLVALWPQQEKLDKNNSQIVPPGFILRYLPYADNVRDLSEQEVKCPDPEPELVTLAEKIIQKTKFKFNPRNIDNPKLQTQWAGIEALALGYENPEPVDDLTLPDHDVMDGRMADLATAFMEMAFPDGFSEDVVSKAAKRSAPSKPPAPKKIKPDLENMDLEDMARQGLVEKLKVDQLKSYLGEWGIKTTRMKKAELVEAVYNHLGIPDPTM</sequence>
<dbReference type="GO" id="GO:0003690">
    <property type="term" value="F:double-stranded DNA binding"/>
    <property type="evidence" value="ECO:0007669"/>
    <property type="project" value="TreeGrafter"/>
</dbReference>
<name>A0A6P9ANE0_THRPL</name>
<dbReference type="Gene3D" id="3.40.50.410">
    <property type="entry name" value="von Willebrand factor, type A domain"/>
    <property type="match status" value="1"/>
</dbReference>
<dbReference type="GO" id="GO:0016787">
    <property type="term" value="F:hydrolase activity"/>
    <property type="evidence" value="ECO:0007669"/>
    <property type="project" value="UniProtKB-KW"/>
</dbReference>
<dbReference type="InterPro" id="IPR006165">
    <property type="entry name" value="Ku70"/>
</dbReference>
<dbReference type="AlphaFoldDB" id="A0A6P9ANE0"/>
<keyword evidence="12" id="KW-0539">Nucleus</keyword>
<dbReference type="InterPro" id="IPR005161">
    <property type="entry name" value="Ku_N"/>
</dbReference>
<dbReference type="GO" id="GO:0005524">
    <property type="term" value="F:ATP binding"/>
    <property type="evidence" value="ECO:0007669"/>
    <property type="project" value="UniProtKB-KW"/>
</dbReference>
<keyword evidence="7" id="KW-0347">Helicase</keyword>
<dbReference type="InterPro" id="IPR002035">
    <property type="entry name" value="VWF_A"/>
</dbReference>
<dbReference type="InterPro" id="IPR047087">
    <property type="entry name" value="KU70_core_dom"/>
</dbReference>
<gene>
    <name evidence="16 17" type="primary">LOC117654531</name>
</gene>
<evidence type="ECO:0000256" key="10">
    <source>
        <dbReference type="ARBA" id="ARBA00023172"/>
    </source>
</evidence>
<dbReference type="FunFam" id="2.40.290.10:FF:000001">
    <property type="entry name" value="X-ray repair cross complementing 6"/>
    <property type="match status" value="1"/>
</dbReference>
<comment type="subcellular location">
    <subcellularLocation>
        <location evidence="1">Nucleus</location>
    </subcellularLocation>
</comment>
<evidence type="ECO:0000256" key="12">
    <source>
        <dbReference type="ARBA" id="ARBA00023242"/>
    </source>
</evidence>
<dbReference type="GO" id="GO:0000723">
    <property type="term" value="P:telomere maintenance"/>
    <property type="evidence" value="ECO:0007669"/>
    <property type="project" value="InterPro"/>
</dbReference>
<dbReference type="OrthoDB" id="3249161at2759"/>
<keyword evidence="15" id="KW-1185">Reference proteome</keyword>
<dbReference type="GO" id="GO:0003678">
    <property type="term" value="F:DNA helicase activity"/>
    <property type="evidence" value="ECO:0007669"/>
    <property type="project" value="InterPro"/>
</dbReference>
<reference evidence="16 17" key="1">
    <citation type="submission" date="2025-04" db="UniProtKB">
        <authorList>
            <consortium name="RefSeq"/>
        </authorList>
    </citation>
    <scope>IDENTIFICATION</scope>
    <source>
        <tissue evidence="16 17">Total insect</tissue>
    </source>
</reference>
<keyword evidence="5" id="KW-0227">DNA damage</keyword>
<feature type="domain" description="VWFA" evidence="14">
    <location>
        <begin position="31"/>
        <end position="237"/>
    </location>
</feature>
<dbReference type="NCBIfam" id="TIGR00578">
    <property type="entry name" value="ku70"/>
    <property type="match status" value="1"/>
</dbReference>
<dbReference type="Pfam" id="PF02735">
    <property type="entry name" value="Ku"/>
    <property type="match status" value="1"/>
</dbReference>
<evidence type="ECO:0000313" key="16">
    <source>
        <dbReference type="RefSeq" id="XP_034257116.1"/>
    </source>
</evidence>
<dbReference type="SUPFAM" id="SSF100939">
    <property type="entry name" value="SPOC domain-like"/>
    <property type="match status" value="1"/>
</dbReference>
<dbReference type="GO" id="GO:0006310">
    <property type="term" value="P:DNA recombination"/>
    <property type="evidence" value="ECO:0007669"/>
    <property type="project" value="UniProtKB-KW"/>
</dbReference>
<dbReference type="GO" id="GO:0043564">
    <property type="term" value="C:Ku70:Ku80 complex"/>
    <property type="evidence" value="ECO:0007669"/>
    <property type="project" value="InterPro"/>
</dbReference>
<keyword evidence="10" id="KW-0233">DNA recombination</keyword>
<dbReference type="SUPFAM" id="SSF68906">
    <property type="entry name" value="SAP domain"/>
    <property type="match status" value="1"/>
</dbReference>
<dbReference type="GO" id="GO:0042162">
    <property type="term" value="F:telomeric DNA binding"/>
    <property type="evidence" value="ECO:0007669"/>
    <property type="project" value="InterPro"/>
</dbReference>
<dbReference type="Gene3D" id="1.10.1600.10">
    <property type="match status" value="1"/>
</dbReference>
<dbReference type="SUPFAM" id="SSF53300">
    <property type="entry name" value="vWA-like"/>
    <property type="match status" value="1"/>
</dbReference>
<dbReference type="InterPro" id="IPR036361">
    <property type="entry name" value="SAP_dom_sf"/>
</dbReference>
<evidence type="ECO:0000256" key="6">
    <source>
        <dbReference type="ARBA" id="ARBA00022801"/>
    </source>
</evidence>
<dbReference type="GO" id="GO:0006303">
    <property type="term" value="P:double-strand break repair via nonhomologous end joining"/>
    <property type="evidence" value="ECO:0007669"/>
    <property type="project" value="InterPro"/>
</dbReference>
<accession>A0A6P9ANE0</accession>
<dbReference type="Gene3D" id="1.10.720.30">
    <property type="entry name" value="SAP domain"/>
    <property type="match status" value="1"/>
</dbReference>
<dbReference type="InterPro" id="IPR036465">
    <property type="entry name" value="vWFA_dom_sf"/>
</dbReference>
<evidence type="ECO:0000256" key="11">
    <source>
        <dbReference type="ARBA" id="ARBA00023204"/>
    </source>
</evidence>
<dbReference type="InterPro" id="IPR006164">
    <property type="entry name" value="DNA_bd_Ku70/Ku80"/>
</dbReference>
<evidence type="ECO:0000313" key="17">
    <source>
        <dbReference type="RefSeq" id="XP_034257117.1"/>
    </source>
</evidence>
<dbReference type="CDD" id="cd00788">
    <property type="entry name" value="KU70"/>
    <property type="match status" value="1"/>
</dbReference>
<evidence type="ECO:0000256" key="1">
    <source>
        <dbReference type="ARBA" id="ARBA00004123"/>
    </source>
</evidence>
<dbReference type="GeneID" id="117654531"/>
<evidence type="ECO:0000313" key="15">
    <source>
        <dbReference type="Proteomes" id="UP000515158"/>
    </source>
</evidence>
<evidence type="ECO:0000256" key="4">
    <source>
        <dbReference type="ARBA" id="ARBA00022741"/>
    </source>
</evidence>
<dbReference type="PANTHER" id="PTHR12604">
    <property type="entry name" value="KU AUTOANTIGEN DNA HELICASE"/>
    <property type="match status" value="1"/>
</dbReference>
<evidence type="ECO:0000256" key="9">
    <source>
        <dbReference type="ARBA" id="ARBA00023125"/>
    </source>
</evidence>
<evidence type="ECO:0000259" key="14">
    <source>
        <dbReference type="PROSITE" id="PS50234"/>
    </source>
</evidence>
<proteinExistence type="inferred from homology"/>
<evidence type="ECO:0000256" key="7">
    <source>
        <dbReference type="ARBA" id="ARBA00022806"/>
    </source>
</evidence>
<evidence type="ECO:0000256" key="8">
    <source>
        <dbReference type="ARBA" id="ARBA00022840"/>
    </source>
</evidence>
<keyword evidence="9" id="KW-0238">DNA-binding</keyword>
<comment type="similarity">
    <text evidence="2">Belongs to the ku70 family.</text>
</comment>
<dbReference type="Pfam" id="PF03731">
    <property type="entry name" value="Ku_N"/>
    <property type="match status" value="1"/>
</dbReference>
<dbReference type="RefSeq" id="XP_034257116.1">
    <property type="nucleotide sequence ID" value="XM_034401225.1"/>
</dbReference>
<dbReference type="Gene3D" id="2.40.290.10">
    <property type="match status" value="1"/>
</dbReference>
<dbReference type="InterPro" id="IPR027388">
    <property type="entry name" value="Ku70_bridge/pillars_dom_sf"/>
</dbReference>
<keyword evidence="8" id="KW-0067">ATP-binding</keyword>
<protein>
    <recommendedName>
        <fullName evidence="3">ATP-dependent DNA helicase 2 subunit 1</fullName>
    </recommendedName>
</protein>
<evidence type="ECO:0000256" key="5">
    <source>
        <dbReference type="ARBA" id="ARBA00022763"/>
    </source>
</evidence>
<dbReference type="PANTHER" id="PTHR12604:SF2">
    <property type="entry name" value="X-RAY REPAIR CROSS-COMPLEMENTING PROTEIN 6"/>
    <property type="match status" value="1"/>
</dbReference>
<comment type="subunit">
    <text evidence="13">Heterodimer of a 70 kDa and a 80 kDa subunit.</text>
</comment>
<keyword evidence="11" id="KW-0234">DNA repair</keyword>
<keyword evidence="6" id="KW-0378">Hydrolase</keyword>
<evidence type="ECO:0000256" key="13">
    <source>
        <dbReference type="ARBA" id="ARBA00065167"/>
    </source>
</evidence>
<dbReference type="Gene3D" id="4.10.970.10">
    <property type="entry name" value="Ku70, bridge and pillars"/>
    <property type="match status" value="1"/>
</dbReference>
<dbReference type="KEGG" id="tpal:117654531"/>
<keyword evidence="4" id="KW-0547">Nucleotide-binding</keyword>
<evidence type="ECO:0000256" key="2">
    <source>
        <dbReference type="ARBA" id="ARBA00005240"/>
    </source>
</evidence>
<dbReference type="CTD" id="117419"/>
<evidence type="ECO:0000256" key="3">
    <source>
        <dbReference type="ARBA" id="ARBA00014630"/>
    </source>
</evidence>
<dbReference type="Pfam" id="PF03730">
    <property type="entry name" value="Ku_C"/>
    <property type="match status" value="1"/>
</dbReference>
<dbReference type="InterPro" id="IPR016194">
    <property type="entry name" value="SPOC-like_C_dom_sf"/>
</dbReference>
<dbReference type="InterPro" id="IPR005160">
    <property type="entry name" value="Ku_C"/>
</dbReference>
<dbReference type="PROSITE" id="PS50234">
    <property type="entry name" value="VWFA"/>
    <property type="match status" value="1"/>
</dbReference>
<organism evidence="16">
    <name type="scientific">Thrips palmi</name>
    <name type="common">Melon thrips</name>
    <dbReference type="NCBI Taxonomy" id="161013"/>
    <lineage>
        <taxon>Eukaryota</taxon>
        <taxon>Metazoa</taxon>
        <taxon>Ecdysozoa</taxon>
        <taxon>Arthropoda</taxon>
        <taxon>Hexapoda</taxon>
        <taxon>Insecta</taxon>
        <taxon>Pterygota</taxon>
        <taxon>Neoptera</taxon>
        <taxon>Paraneoptera</taxon>
        <taxon>Thysanoptera</taxon>
        <taxon>Terebrantia</taxon>
        <taxon>Thripoidea</taxon>
        <taxon>Thripidae</taxon>
        <taxon>Thrips</taxon>
    </lineage>
</organism>
<dbReference type="Proteomes" id="UP000515158">
    <property type="component" value="Unplaced"/>
</dbReference>